<keyword evidence="2" id="KW-0479">Metal-binding</keyword>
<sequence length="172" mass="19710">MTQTADRMYDYHVWANQTLINRLKELPQEVYRQEIQSVFPTVAKVIAHIYLTDRTWLDILGGKSMKEAMAASWQITEATESKSLIELEAMYVELSIRGKAFLKELPDLEKKITLDNPYAGVRETSLAEIVLQIVNHATYHRGNVTAMLRQMGYASVMTEYALFWYAGAEQLA</sequence>
<name>A0ABU1P1W0_9BACL</name>
<evidence type="ECO:0000256" key="1">
    <source>
        <dbReference type="ARBA" id="ARBA00008635"/>
    </source>
</evidence>
<protein>
    <submittedName>
        <fullName evidence="3">Damage-inducible protein DinB</fullName>
    </submittedName>
</protein>
<proteinExistence type="inferred from homology"/>
<accession>A0ABU1P1W0</accession>
<keyword evidence="4" id="KW-1185">Reference proteome</keyword>
<dbReference type="SUPFAM" id="SSF109854">
    <property type="entry name" value="DinB/YfiT-like putative metalloenzymes"/>
    <property type="match status" value="1"/>
</dbReference>
<dbReference type="PANTHER" id="PTHR37302:SF1">
    <property type="entry name" value="PROTEIN DINB"/>
    <property type="match status" value="1"/>
</dbReference>
<comment type="similarity">
    <text evidence="1">Belongs to the DinB family.</text>
</comment>
<evidence type="ECO:0000256" key="2">
    <source>
        <dbReference type="ARBA" id="ARBA00022723"/>
    </source>
</evidence>
<dbReference type="Pfam" id="PF05163">
    <property type="entry name" value="DinB"/>
    <property type="match status" value="1"/>
</dbReference>
<dbReference type="RefSeq" id="WP_310501198.1">
    <property type="nucleotide sequence ID" value="NZ_JAVDSB010000012.1"/>
</dbReference>
<gene>
    <name evidence="3" type="ORF">J2736_004951</name>
</gene>
<comment type="caution">
    <text evidence="3">The sequence shown here is derived from an EMBL/GenBank/DDBJ whole genome shotgun (WGS) entry which is preliminary data.</text>
</comment>
<reference evidence="3 4" key="1">
    <citation type="submission" date="2023-07" db="EMBL/GenBank/DDBJ databases">
        <title>Sorghum-associated microbial communities from plants grown in Nebraska, USA.</title>
        <authorList>
            <person name="Schachtman D."/>
        </authorList>
    </citation>
    <scope>NUCLEOTIDE SEQUENCE [LARGE SCALE GENOMIC DNA]</scope>
    <source>
        <strain evidence="3 4">CC258</strain>
    </source>
</reference>
<evidence type="ECO:0000313" key="3">
    <source>
        <dbReference type="EMBL" id="MDR6553741.1"/>
    </source>
</evidence>
<dbReference type="Gene3D" id="1.20.120.450">
    <property type="entry name" value="dinb family like domain"/>
    <property type="match status" value="1"/>
</dbReference>
<dbReference type="PANTHER" id="PTHR37302">
    <property type="entry name" value="SLR1116 PROTEIN"/>
    <property type="match status" value="1"/>
</dbReference>
<dbReference type="InterPro" id="IPR007837">
    <property type="entry name" value="DinB"/>
</dbReference>
<dbReference type="InterPro" id="IPR034660">
    <property type="entry name" value="DinB/YfiT-like"/>
</dbReference>
<organism evidence="3 4">
    <name type="scientific">Paenibacillus qinlingensis</name>
    <dbReference type="NCBI Taxonomy" id="1837343"/>
    <lineage>
        <taxon>Bacteria</taxon>
        <taxon>Bacillati</taxon>
        <taxon>Bacillota</taxon>
        <taxon>Bacilli</taxon>
        <taxon>Bacillales</taxon>
        <taxon>Paenibacillaceae</taxon>
        <taxon>Paenibacillus</taxon>
    </lineage>
</organism>
<dbReference type="EMBL" id="JAVDSB010000012">
    <property type="protein sequence ID" value="MDR6553741.1"/>
    <property type="molecule type" value="Genomic_DNA"/>
</dbReference>
<evidence type="ECO:0000313" key="4">
    <source>
        <dbReference type="Proteomes" id="UP001267290"/>
    </source>
</evidence>
<dbReference type="Proteomes" id="UP001267290">
    <property type="component" value="Unassembled WGS sequence"/>
</dbReference>